<dbReference type="VEuPathDB" id="FungiDB:H310_08078"/>
<accession>A0A024TZG9</accession>
<feature type="transmembrane region" description="Helical" evidence="1">
    <location>
        <begin position="268"/>
        <end position="287"/>
    </location>
</feature>
<reference evidence="2" key="1">
    <citation type="submission" date="2013-12" db="EMBL/GenBank/DDBJ databases">
        <title>The Genome Sequence of Aphanomyces invadans NJM9701.</title>
        <authorList>
            <consortium name="The Broad Institute Genomics Platform"/>
            <person name="Russ C."/>
            <person name="Tyler B."/>
            <person name="van West P."/>
            <person name="Dieguez-Uribeondo J."/>
            <person name="Young S.K."/>
            <person name="Zeng Q."/>
            <person name="Gargeya S."/>
            <person name="Fitzgerald M."/>
            <person name="Abouelleil A."/>
            <person name="Alvarado L."/>
            <person name="Chapman S.B."/>
            <person name="Gainer-Dewar J."/>
            <person name="Goldberg J."/>
            <person name="Griggs A."/>
            <person name="Gujja S."/>
            <person name="Hansen M."/>
            <person name="Howarth C."/>
            <person name="Imamovic A."/>
            <person name="Ireland A."/>
            <person name="Larimer J."/>
            <person name="McCowan C."/>
            <person name="Murphy C."/>
            <person name="Pearson M."/>
            <person name="Poon T.W."/>
            <person name="Priest M."/>
            <person name="Roberts A."/>
            <person name="Saif S."/>
            <person name="Shea T."/>
            <person name="Sykes S."/>
            <person name="Wortman J."/>
            <person name="Nusbaum C."/>
            <person name="Birren B."/>
        </authorList>
    </citation>
    <scope>NUCLEOTIDE SEQUENCE [LARGE SCALE GENOMIC DNA]</scope>
    <source>
        <strain evidence="2">NJM9701</strain>
    </source>
</reference>
<evidence type="ECO:0000313" key="2">
    <source>
        <dbReference type="EMBL" id="ETV99364.1"/>
    </source>
</evidence>
<feature type="transmembrane region" description="Helical" evidence="1">
    <location>
        <begin position="332"/>
        <end position="352"/>
    </location>
</feature>
<name>A0A024TZG9_9STRA</name>
<dbReference type="EMBL" id="KI913967">
    <property type="protein sequence ID" value="ETV99364.1"/>
    <property type="molecule type" value="Genomic_DNA"/>
</dbReference>
<keyword evidence="1" id="KW-0812">Transmembrane</keyword>
<feature type="transmembrane region" description="Helical" evidence="1">
    <location>
        <begin position="415"/>
        <end position="436"/>
    </location>
</feature>
<dbReference type="RefSeq" id="XP_008871920.1">
    <property type="nucleotide sequence ID" value="XM_008873698.1"/>
</dbReference>
<feature type="transmembrane region" description="Helical" evidence="1">
    <location>
        <begin position="202"/>
        <end position="223"/>
    </location>
</feature>
<organism evidence="2">
    <name type="scientific">Aphanomyces invadans</name>
    <dbReference type="NCBI Taxonomy" id="157072"/>
    <lineage>
        <taxon>Eukaryota</taxon>
        <taxon>Sar</taxon>
        <taxon>Stramenopiles</taxon>
        <taxon>Oomycota</taxon>
        <taxon>Saprolegniomycetes</taxon>
        <taxon>Saprolegniales</taxon>
        <taxon>Verrucalvaceae</taxon>
        <taxon>Aphanomyces</taxon>
    </lineage>
</organism>
<dbReference type="GeneID" id="20085128"/>
<dbReference type="STRING" id="157072.A0A024TZG9"/>
<sequence length="575" mass="62579">MDTAKVEVAFASVNEDERVKLYYASDNCYGCALQALSRDGCDSSNDECTEMAPGDSTYTYTIQTVYSFSMELRNFDGDHLWGGSSIMLNEHTNYTLFANRSASGSVNASLFMTDSPTTSHTYMSVLLVVVLLWPLACVGLFSWKKRAQQQQAATTTTTAAFRSHAIDSDIHLDEMLREPIPSVVISTPLQSTKKPRIVSLDVFRGITIFAMIFVNLGGGEFWYFKHATWNGLTVADVVFPFFVWIMGVTMNIGMSSHAKKGTALHKMLLDAVMRSIRLFLLGLLLVNDFRSLHGGRIPGVLQSFAFAYLMVSLAVVAGLACKSDRFRHLQRVVESLVMFVVVAANLGIAFLLPVPGCPTGYFGPGGLGDGGLYANCTGGAHLLVDLTIFGESYMGTGGTQASVYDTNGPWDPEGALNWLMVSFMAYIGYVVGGLFLQATNWKHKIGTLVSVGVVLALVGLALCEFKKNGGFIPINKNLWSLSFVLAVSGLACGALAVVYLLVDHFAVWGGTPFRENGMNAIALYIGHEILIDHTPFSWDRDTSSHIENLLSNLGGALCWTVVALWMHQAGIFITV</sequence>
<protein>
    <submittedName>
        <fullName evidence="2">Uncharacterized protein</fullName>
    </submittedName>
</protein>
<feature type="transmembrane region" description="Helical" evidence="1">
    <location>
        <begin position="482"/>
        <end position="502"/>
    </location>
</feature>
<dbReference type="OrthoDB" id="2149840at2759"/>
<feature type="transmembrane region" description="Helical" evidence="1">
    <location>
        <begin position="229"/>
        <end position="247"/>
    </location>
</feature>
<evidence type="ECO:0000256" key="1">
    <source>
        <dbReference type="SAM" id="Phobius"/>
    </source>
</evidence>
<feature type="transmembrane region" description="Helical" evidence="1">
    <location>
        <begin position="445"/>
        <end position="462"/>
    </location>
</feature>
<keyword evidence="1" id="KW-0472">Membrane</keyword>
<proteinExistence type="predicted"/>
<feature type="transmembrane region" description="Helical" evidence="1">
    <location>
        <begin position="299"/>
        <end position="320"/>
    </location>
</feature>
<dbReference type="eggNOG" id="KOG4683">
    <property type="taxonomic scope" value="Eukaryota"/>
</dbReference>
<dbReference type="PANTHER" id="PTHR31061">
    <property type="entry name" value="LD22376P"/>
    <property type="match status" value="1"/>
</dbReference>
<keyword evidence="1" id="KW-1133">Transmembrane helix</keyword>
<dbReference type="AlphaFoldDB" id="A0A024TZG9"/>
<feature type="transmembrane region" description="Helical" evidence="1">
    <location>
        <begin position="122"/>
        <end position="143"/>
    </location>
</feature>
<gene>
    <name evidence="2" type="ORF">H310_08078</name>
</gene>
<dbReference type="PANTHER" id="PTHR31061:SF24">
    <property type="entry name" value="LD22376P"/>
    <property type="match status" value="1"/>
</dbReference>